<feature type="compositionally biased region" description="Polar residues" evidence="7">
    <location>
        <begin position="126"/>
        <end position="138"/>
    </location>
</feature>
<dbReference type="STRING" id="6832.A0A553NQ47"/>
<dbReference type="GO" id="GO:0000981">
    <property type="term" value="F:DNA-binding transcription factor activity, RNA polymerase II-specific"/>
    <property type="evidence" value="ECO:0007669"/>
    <property type="project" value="TreeGrafter"/>
</dbReference>
<comment type="similarity">
    <text evidence="2">Belongs to the bZIP family. NFIL3 subfamily.</text>
</comment>
<keyword evidence="5" id="KW-0804">Transcription</keyword>
<dbReference type="Proteomes" id="UP000318571">
    <property type="component" value="Chromosome 4"/>
</dbReference>
<gene>
    <name evidence="9" type="ORF">TCAL_03320</name>
</gene>
<evidence type="ECO:0000313" key="10">
    <source>
        <dbReference type="Proteomes" id="UP000318571"/>
    </source>
</evidence>
<dbReference type="InterPro" id="IPR004827">
    <property type="entry name" value="bZIP"/>
</dbReference>
<dbReference type="OrthoDB" id="6022300at2759"/>
<name>A0A553NQ47_TIGCA</name>
<dbReference type="SMART" id="SM00338">
    <property type="entry name" value="BRLZ"/>
    <property type="match status" value="1"/>
</dbReference>
<protein>
    <recommendedName>
        <fullName evidence="8">BZIP domain-containing protein</fullName>
    </recommendedName>
</protein>
<evidence type="ECO:0000313" key="9">
    <source>
        <dbReference type="EMBL" id="TRY67529.1"/>
    </source>
</evidence>
<keyword evidence="4" id="KW-0238">DNA-binding</keyword>
<dbReference type="GO" id="GO:0005634">
    <property type="term" value="C:nucleus"/>
    <property type="evidence" value="ECO:0007669"/>
    <property type="project" value="UniProtKB-SubCell"/>
</dbReference>
<dbReference type="PANTHER" id="PTHR11988:SF27">
    <property type="entry name" value="GH27708P"/>
    <property type="match status" value="1"/>
</dbReference>
<organism evidence="9 10">
    <name type="scientific">Tigriopus californicus</name>
    <name type="common">Marine copepod</name>
    <dbReference type="NCBI Taxonomy" id="6832"/>
    <lineage>
        <taxon>Eukaryota</taxon>
        <taxon>Metazoa</taxon>
        <taxon>Ecdysozoa</taxon>
        <taxon>Arthropoda</taxon>
        <taxon>Crustacea</taxon>
        <taxon>Multicrustacea</taxon>
        <taxon>Hexanauplia</taxon>
        <taxon>Copepoda</taxon>
        <taxon>Harpacticoida</taxon>
        <taxon>Harpacticidae</taxon>
        <taxon>Tigriopus</taxon>
    </lineage>
</organism>
<evidence type="ECO:0000256" key="6">
    <source>
        <dbReference type="ARBA" id="ARBA00023242"/>
    </source>
</evidence>
<dbReference type="SUPFAM" id="SSF57959">
    <property type="entry name" value="Leucine zipper domain"/>
    <property type="match status" value="1"/>
</dbReference>
<evidence type="ECO:0000259" key="8">
    <source>
        <dbReference type="PROSITE" id="PS50217"/>
    </source>
</evidence>
<dbReference type="Gene3D" id="1.20.5.170">
    <property type="match status" value="1"/>
</dbReference>
<dbReference type="FunFam" id="1.20.5.170:FF:000025">
    <property type="entry name" value="nuclear factor interleukin-3-regulated protein-like"/>
    <property type="match status" value="1"/>
</dbReference>
<dbReference type="EMBL" id="VCGU01000011">
    <property type="protein sequence ID" value="TRY67529.1"/>
    <property type="molecule type" value="Genomic_DNA"/>
</dbReference>
<feature type="compositionally biased region" description="Basic and acidic residues" evidence="7">
    <location>
        <begin position="213"/>
        <end position="226"/>
    </location>
</feature>
<evidence type="ECO:0000256" key="4">
    <source>
        <dbReference type="ARBA" id="ARBA00023125"/>
    </source>
</evidence>
<dbReference type="AlphaFoldDB" id="A0A553NQ47"/>
<dbReference type="PANTHER" id="PTHR11988">
    <property type="entry name" value="THYROTROPH EMBRYONIC FACTOR RELATED"/>
    <property type="match status" value="1"/>
</dbReference>
<dbReference type="PROSITE" id="PS50217">
    <property type="entry name" value="BZIP"/>
    <property type="match status" value="1"/>
</dbReference>
<feature type="compositionally biased region" description="Low complexity" evidence="7">
    <location>
        <begin position="227"/>
        <end position="239"/>
    </location>
</feature>
<comment type="subcellular location">
    <subcellularLocation>
        <location evidence="1">Nucleus</location>
    </subcellularLocation>
</comment>
<dbReference type="InterPro" id="IPR046347">
    <property type="entry name" value="bZIP_sf"/>
</dbReference>
<dbReference type="GO" id="GO:0000978">
    <property type="term" value="F:RNA polymerase II cis-regulatory region sequence-specific DNA binding"/>
    <property type="evidence" value="ECO:0007669"/>
    <property type="project" value="TreeGrafter"/>
</dbReference>
<evidence type="ECO:0000256" key="2">
    <source>
        <dbReference type="ARBA" id="ARBA00006079"/>
    </source>
</evidence>
<evidence type="ECO:0000256" key="5">
    <source>
        <dbReference type="ARBA" id="ARBA00023163"/>
    </source>
</evidence>
<proteinExistence type="inferred from homology"/>
<sequence length="379" mass="43358">MFNSSQHPYANNQDCHPEPNQLQANYNGINQNFPNELYASISQGFNSMTNRWHQNESPSMPMKQEIRDLYGTQVTKDFNSDCFQLQGHQKWTSSLFGRLPSNTYASSWSQQSHQQEQDQPQDQPQLHTHYSQQKHPQWNSKLNKSLPLNNDPTSTPLSSISSSSMTSSSNRGEISVPSFNDENIISSEDLFKSTKLDRPDLIGLPSSTGLHNALKDHRSKPSRDSSESNPSSSPRISSPKTQAIYSSEIDSDSLGSELHFSKANLALATVPGMDFNPESRVFSQDELRPQPIIRKRKKHFVSDENKDDKYWSRRIKNNIAARRSREARRLKENQIALRAAFLESENKNLRQKFQVALHDNFEIEKEVSDLTDQLKKFET</sequence>
<feature type="region of interest" description="Disordered" evidence="7">
    <location>
        <begin position="1"/>
        <end position="20"/>
    </location>
</feature>
<feature type="compositionally biased region" description="Low complexity" evidence="7">
    <location>
        <begin position="106"/>
        <end position="125"/>
    </location>
</feature>
<keyword evidence="3" id="KW-0805">Transcription regulation</keyword>
<feature type="region of interest" description="Disordered" evidence="7">
    <location>
        <begin position="202"/>
        <end position="242"/>
    </location>
</feature>
<feature type="region of interest" description="Disordered" evidence="7">
    <location>
        <begin position="105"/>
        <end position="180"/>
    </location>
</feature>
<dbReference type="Pfam" id="PF07716">
    <property type="entry name" value="bZIP_2"/>
    <property type="match status" value="1"/>
</dbReference>
<evidence type="ECO:0000256" key="1">
    <source>
        <dbReference type="ARBA" id="ARBA00004123"/>
    </source>
</evidence>
<dbReference type="InterPro" id="IPR040223">
    <property type="entry name" value="PAR_bZIP"/>
</dbReference>
<keyword evidence="10" id="KW-1185">Reference proteome</keyword>
<keyword evidence="6" id="KW-0539">Nucleus</keyword>
<evidence type="ECO:0000256" key="7">
    <source>
        <dbReference type="SAM" id="MobiDB-lite"/>
    </source>
</evidence>
<feature type="domain" description="BZIP" evidence="8">
    <location>
        <begin position="307"/>
        <end position="370"/>
    </location>
</feature>
<comment type="caution">
    <text evidence="9">The sequence shown here is derived from an EMBL/GenBank/DDBJ whole genome shotgun (WGS) entry which is preliminary data.</text>
</comment>
<accession>A0A553NQ47</accession>
<dbReference type="CDD" id="cd14695">
    <property type="entry name" value="bZIP_HLF"/>
    <property type="match status" value="1"/>
</dbReference>
<reference evidence="9 10" key="1">
    <citation type="journal article" date="2018" name="Nat. Ecol. Evol.">
        <title>Genomic signatures of mitonuclear coevolution across populations of Tigriopus californicus.</title>
        <authorList>
            <person name="Barreto F.S."/>
            <person name="Watson E.T."/>
            <person name="Lima T.G."/>
            <person name="Willett C.S."/>
            <person name="Edmands S."/>
            <person name="Li W."/>
            <person name="Burton R.S."/>
        </authorList>
    </citation>
    <scope>NUCLEOTIDE SEQUENCE [LARGE SCALE GENOMIC DNA]</scope>
    <source>
        <strain evidence="9 10">San Diego</strain>
    </source>
</reference>
<evidence type="ECO:0000256" key="3">
    <source>
        <dbReference type="ARBA" id="ARBA00023015"/>
    </source>
</evidence>
<feature type="compositionally biased region" description="Low complexity" evidence="7">
    <location>
        <begin position="139"/>
        <end position="169"/>
    </location>
</feature>